<evidence type="ECO:0000313" key="2">
    <source>
        <dbReference type="EMBL" id="EFO99819.1"/>
    </source>
</evidence>
<reference evidence="2" key="1">
    <citation type="submission" date="2007-07" db="EMBL/GenBank/DDBJ databases">
        <title>PCAP assembly of the Caenorhabditis remanei genome.</title>
        <authorList>
            <consortium name="The Caenorhabditis remanei Sequencing Consortium"/>
            <person name="Wilson R.K."/>
        </authorList>
    </citation>
    <scope>NUCLEOTIDE SEQUENCE [LARGE SCALE GENOMIC DNA]</scope>
    <source>
        <strain evidence="2">PB4641</strain>
    </source>
</reference>
<evidence type="ECO:0008006" key="4">
    <source>
        <dbReference type="Google" id="ProtNLM"/>
    </source>
</evidence>
<keyword evidence="3" id="KW-1185">Reference proteome</keyword>
<keyword evidence="1" id="KW-1133">Transmembrane helix</keyword>
<feature type="transmembrane region" description="Helical" evidence="1">
    <location>
        <begin position="12"/>
        <end position="32"/>
    </location>
</feature>
<dbReference type="HOGENOM" id="CLU_042960_1_1_1"/>
<accession>E3LL60</accession>
<evidence type="ECO:0000313" key="3">
    <source>
        <dbReference type="Proteomes" id="UP000008281"/>
    </source>
</evidence>
<dbReference type="InParanoid" id="E3LL60"/>
<dbReference type="eggNOG" id="ENOG502SY7B">
    <property type="taxonomic scope" value="Eukaryota"/>
</dbReference>
<feature type="transmembrane region" description="Helical" evidence="1">
    <location>
        <begin position="163"/>
        <end position="182"/>
    </location>
</feature>
<dbReference type="Proteomes" id="UP000008281">
    <property type="component" value="Unassembled WGS sequence"/>
</dbReference>
<name>E3LL60_CAERE</name>
<evidence type="ECO:0000256" key="1">
    <source>
        <dbReference type="SAM" id="Phobius"/>
    </source>
</evidence>
<dbReference type="InterPro" id="IPR053220">
    <property type="entry name" value="Nematode_rcpt-like_serp_H"/>
</dbReference>
<dbReference type="Pfam" id="PF10318">
    <property type="entry name" value="7TM_GPCR_Srh"/>
    <property type="match status" value="2"/>
</dbReference>
<feature type="transmembrane region" description="Helical" evidence="1">
    <location>
        <begin position="129"/>
        <end position="151"/>
    </location>
</feature>
<sequence length="225" mass="26047">MYLDTPEFLSLSLHAITIFATPLHILGIYCILCQTPKSMSSGKWVIFNFHSLLVYDFGLLPLYILESPIYVLAIDFRWVVIPVNILIVIYIIEWYPLFSLLSRSMKRSMKMTMHSKSTLKMQKKFLKAIYAQAVVFLKILQIPVFYFSFSIFGDVYIQAANNLSFVFLALHGIACTVGMLLFHKPYREYCYNLFRISRNRKVSKALIISIVPSNAMGHSRRISTF</sequence>
<organism evidence="3">
    <name type="scientific">Caenorhabditis remanei</name>
    <name type="common">Caenorhabditis vulgaris</name>
    <dbReference type="NCBI Taxonomy" id="31234"/>
    <lineage>
        <taxon>Eukaryota</taxon>
        <taxon>Metazoa</taxon>
        <taxon>Ecdysozoa</taxon>
        <taxon>Nematoda</taxon>
        <taxon>Chromadorea</taxon>
        <taxon>Rhabditida</taxon>
        <taxon>Rhabditina</taxon>
        <taxon>Rhabditomorpha</taxon>
        <taxon>Rhabditoidea</taxon>
        <taxon>Rhabditidae</taxon>
        <taxon>Peloderinae</taxon>
        <taxon>Caenorhabditis</taxon>
    </lineage>
</organism>
<dbReference type="InterPro" id="IPR019422">
    <property type="entry name" value="7TM_GPCR_serpentine_rcpt_Srh"/>
</dbReference>
<keyword evidence="1" id="KW-0812">Transmembrane</keyword>
<feature type="transmembrane region" description="Helical" evidence="1">
    <location>
        <begin position="44"/>
        <end position="64"/>
    </location>
</feature>
<gene>
    <name evidence="2" type="ORF">CRE_19024</name>
</gene>
<dbReference type="PANTHER" id="PTHR22941:SF307">
    <property type="entry name" value="SERPENTINE RECEPTOR, CLASS H"/>
    <property type="match status" value="1"/>
</dbReference>
<dbReference type="PANTHER" id="PTHR22941">
    <property type="entry name" value="SERPENTINE RECEPTOR"/>
    <property type="match status" value="1"/>
</dbReference>
<dbReference type="AlphaFoldDB" id="E3LL60"/>
<dbReference type="EMBL" id="DS268410">
    <property type="protein sequence ID" value="EFO99819.1"/>
    <property type="molecule type" value="Genomic_DNA"/>
</dbReference>
<feature type="transmembrane region" description="Helical" evidence="1">
    <location>
        <begin position="76"/>
        <end position="101"/>
    </location>
</feature>
<dbReference type="STRING" id="31234.E3LL60"/>
<protein>
    <recommendedName>
        <fullName evidence="4">Serpentine Receptor, class H</fullName>
    </recommendedName>
</protein>
<proteinExistence type="predicted"/>
<keyword evidence="1" id="KW-0472">Membrane</keyword>